<keyword evidence="1" id="KW-0472">Membrane</keyword>
<reference evidence="3 4" key="1">
    <citation type="journal article" date="2014" name="PLoS Genet.">
        <title>Phylogenetically driven sequencing of extremely halophilic archaea reveals strategies for static and dynamic osmo-response.</title>
        <authorList>
            <person name="Becker E.A."/>
            <person name="Seitzer P.M."/>
            <person name="Tritt A."/>
            <person name="Larsen D."/>
            <person name="Krusor M."/>
            <person name="Yao A.I."/>
            <person name="Wu D."/>
            <person name="Madern D."/>
            <person name="Eisen J.A."/>
            <person name="Darling A.E."/>
            <person name="Facciotti M.T."/>
        </authorList>
    </citation>
    <scope>NUCLEOTIDE SEQUENCE [LARGE SCALE GENOMIC DNA]</scope>
    <source>
        <strain evidence="3 4">JCM 13560</strain>
    </source>
</reference>
<dbReference type="Proteomes" id="UP000011575">
    <property type="component" value="Unassembled WGS sequence"/>
</dbReference>
<sequence>MSRRRVPGRETDAAESNTRRTWYGYGQLTRTEKRGFGLFLHDTPRVFAEISVVSLPVLLFVMEYPADGWFDAKATALVAWTTAVVVGTLIRIGALHPVATPTPGWVTLSPRLLALRVPYFNAAIAVAIFGGLAVEGAVTGVGAGGTVGVGAGIGWAATVSAGAVLAFPRVADEWVSVVG</sequence>
<dbReference type="OrthoDB" id="211656at2157"/>
<dbReference type="AlphaFoldDB" id="M0PDX0"/>
<comment type="caution">
    <text evidence="3">The sequence shown here is derived from an EMBL/GenBank/DDBJ whole genome shotgun (WGS) entry which is preliminary data.</text>
</comment>
<dbReference type="PATRIC" id="fig|1230454.4.peg.1936"/>
<organism evidence="3 4">
    <name type="scientific">Halorubrum aidingense JCM 13560</name>
    <dbReference type="NCBI Taxonomy" id="1230454"/>
    <lineage>
        <taxon>Archaea</taxon>
        <taxon>Methanobacteriati</taxon>
        <taxon>Methanobacteriota</taxon>
        <taxon>Stenosarchaea group</taxon>
        <taxon>Halobacteria</taxon>
        <taxon>Halobacteriales</taxon>
        <taxon>Haloferacaceae</taxon>
        <taxon>Halorubrum</taxon>
    </lineage>
</organism>
<keyword evidence="4" id="KW-1185">Reference proteome</keyword>
<dbReference type="Pfam" id="PF26650">
    <property type="entry name" value="DUF8215"/>
    <property type="match status" value="1"/>
</dbReference>
<dbReference type="InterPro" id="IPR058528">
    <property type="entry name" value="DUF8215"/>
</dbReference>
<feature type="transmembrane region" description="Helical" evidence="1">
    <location>
        <begin position="77"/>
        <end position="99"/>
    </location>
</feature>
<evidence type="ECO:0000256" key="1">
    <source>
        <dbReference type="SAM" id="Phobius"/>
    </source>
</evidence>
<feature type="domain" description="DUF8215" evidence="2">
    <location>
        <begin position="36"/>
        <end position="172"/>
    </location>
</feature>
<keyword evidence="1" id="KW-1133">Transmembrane helix</keyword>
<dbReference type="RefSeq" id="WP_008000718.1">
    <property type="nucleotide sequence ID" value="NZ_AOJI01000024.1"/>
</dbReference>
<keyword evidence="1" id="KW-0812">Transmembrane</keyword>
<evidence type="ECO:0000259" key="2">
    <source>
        <dbReference type="Pfam" id="PF26650"/>
    </source>
</evidence>
<gene>
    <name evidence="3" type="ORF">C461_09612</name>
</gene>
<accession>M0PDX0</accession>
<dbReference type="STRING" id="1230454.C461_09612"/>
<feature type="transmembrane region" description="Helical" evidence="1">
    <location>
        <begin position="145"/>
        <end position="167"/>
    </location>
</feature>
<name>M0PDX0_9EURY</name>
<proteinExistence type="predicted"/>
<dbReference type="EMBL" id="AOJI01000024">
    <property type="protein sequence ID" value="EMA67005.1"/>
    <property type="molecule type" value="Genomic_DNA"/>
</dbReference>
<evidence type="ECO:0000313" key="3">
    <source>
        <dbReference type="EMBL" id="EMA67005.1"/>
    </source>
</evidence>
<protein>
    <recommendedName>
        <fullName evidence="2">DUF8215 domain-containing protein</fullName>
    </recommendedName>
</protein>
<feature type="transmembrane region" description="Helical" evidence="1">
    <location>
        <begin position="119"/>
        <end position="138"/>
    </location>
</feature>
<feature type="transmembrane region" description="Helical" evidence="1">
    <location>
        <begin position="46"/>
        <end position="65"/>
    </location>
</feature>
<evidence type="ECO:0000313" key="4">
    <source>
        <dbReference type="Proteomes" id="UP000011575"/>
    </source>
</evidence>